<dbReference type="AlphaFoldDB" id="A0A844G550"/>
<evidence type="ECO:0000313" key="5">
    <source>
        <dbReference type="Proteomes" id="UP000435649"/>
    </source>
</evidence>
<gene>
    <name evidence="4" type="ORF">FYJ85_13655</name>
</gene>
<evidence type="ECO:0000313" key="4">
    <source>
        <dbReference type="EMBL" id="MST98084.1"/>
    </source>
</evidence>
<dbReference type="InterPro" id="IPR000182">
    <property type="entry name" value="GNAT_dom"/>
</dbReference>
<reference evidence="4 5" key="1">
    <citation type="submission" date="2019-08" db="EMBL/GenBank/DDBJ databases">
        <title>In-depth cultivation of the pig gut microbiome towards novel bacterial diversity and tailored functional studies.</title>
        <authorList>
            <person name="Wylensek D."/>
            <person name="Hitch T.C.A."/>
            <person name="Clavel T."/>
        </authorList>
    </citation>
    <scope>NUCLEOTIDE SEQUENCE [LARGE SCALE GENOMIC DNA]</scope>
    <source>
        <strain evidence="4 5">BBE-744-WT-12</strain>
    </source>
</reference>
<name>A0A844G550_9BACT</name>
<dbReference type="PROSITE" id="PS51186">
    <property type="entry name" value="GNAT"/>
    <property type="match status" value="1"/>
</dbReference>
<organism evidence="4 5">
    <name type="scientific">Victivallis lenta</name>
    <dbReference type="NCBI Taxonomy" id="2606640"/>
    <lineage>
        <taxon>Bacteria</taxon>
        <taxon>Pseudomonadati</taxon>
        <taxon>Lentisphaerota</taxon>
        <taxon>Lentisphaeria</taxon>
        <taxon>Victivallales</taxon>
        <taxon>Victivallaceae</taxon>
        <taxon>Victivallis</taxon>
    </lineage>
</organism>
<comment type="caution">
    <text evidence="4">The sequence shown here is derived from an EMBL/GenBank/DDBJ whole genome shotgun (WGS) entry which is preliminary data.</text>
</comment>
<keyword evidence="2" id="KW-0012">Acyltransferase</keyword>
<dbReference type="SUPFAM" id="SSF55729">
    <property type="entry name" value="Acyl-CoA N-acyltransferases (Nat)"/>
    <property type="match status" value="1"/>
</dbReference>
<evidence type="ECO:0000256" key="2">
    <source>
        <dbReference type="ARBA" id="ARBA00023315"/>
    </source>
</evidence>
<dbReference type="EMBL" id="VUNS01000015">
    <property type="protein sequence ID" value="MST98084.1"/>
    <property type="molecule type" value="Genomic_DNA"/>
</dbReference>
<evidence type="ECO:0000256" key="1">
    <source>
        <dbReference type="ARBA" id="ARBA00022679"/>
    </source>
</evidence>
<dbReference type="RefSeq" id="WP_106051872.1">
    <property type="nucleotide sequence ID" value="NZ_CALXOB010000003.1"/>
</dbReference>
<proteinExistence type="predicted"/>
<dbReference type="InterPro" id="IPR050680">
    <property type="entry name" value="YpeA/RimI_acetyltransf"/>
</dbReference>
<dbReference type="Pfam" id="PF00583">
    <property type="entry name" value="Acetyltransf_1"/>
    <property type="match status" value="1"/>
</dbReference>
<keyword evidence="5" id="KW-1185">Reference proteome</keyword>
<accession>A0A844G550</accession>
<feature type="domain" description="N-acetyltransferase" evidence="3">
    <location>
        <begin position="95"/>
        <end position="233"/>
    </location>
</feature>
<sequence length="233" mass="26314">MIYRDLPWDSDFFRVSVGALTVEAGDTEDDLVSALSKWTPEVCYIFMPYRSGAVFSECLKAMGAKCYDCKTVFSKLLTGTVSVCRPVEVVEVFSKDFRSVKLAVDSGWHSRFQRDEHFRPFQAALYERWLQNCFDSPAGRVWIVPGEEGGDAVLCASVKDNQGKIELVAVDEKCRGRGYGKALMSRAEEYFRISGAASAQVVTQLDNERACRLYCSCGYEISNITEVWHLWRS</sequence>
<dbReference type="Gene3D" id="3.40.630.30">
    <property type="match status" value="1"/>
</dbReference>
<dbReference type="PANTHER" id="PTHR43420">
    <property type="entry name" value="ACETYLTRANSFERASE"/>
    <property type="match status" value="1"/>
</dbReference>
<dbReference type="Proteomes" id="UP000435649">
    <property type="component" value="Unassembled WGS sequence"/>
</dbReference>
<protein>
    <submittedName>
        <fullName evidence="4">GNAT family N-acetyltransferase</fullName>
    </submittedName>
</protein>
<dbReference type="InterPro" id="IPR016181">
    <property type="entry name" value="Acyl_CoA_acyltransferase"/>
</dbReference>
<keyword evidence="1 4" id="KW-0808">Transferase</keyword>
<dbReference type="CDD" id="cd04301">
    <property type="entry name" value="NAT_SF"/>
    <property type="match status" value="1"/>
</dbReference>
<dbReference type="GO" id="GO:0016747">
    <property type="term" value="F:acyltransferase activity, transferring groups other than amino-acyl groups"/>
    <property type="evidence" value="ECO:0007669"/>
    <property type="project" value="InterPro"/>
</dbReference>
<evidence type="ECO:0000259" key="3">
    <source>
        <dbReference type="PROSITE" id="PS51186"/>
    </source>
</evidence>